<evidence type="ECO:0008006" key="4">
    <source>
        <dbReference type="Google" id="ProtNLM"/>
    </source>
</evidence>
<accession>A0A7W6CQD0</accession>
<gene>
    <name evidence="2" type="ORF">GGR38_004220</name>
</gene>
<evidence type="ECO:0000313" key="3">
    <source>
        <dbReference type="Proteomes" id="UP000548867"/>
    </source>
</evidence>
<name>A0A7W6CQD0_9SPHN</name>
<comment type="caution">
    <text evidence="2">The sequence shown here is derived from an EMBL/GenBank/DDBJ whole genome shotgun (WGS) entry which is preliminary data.</text>
</comment>
<reference evidence="2 3" key="1">
    <citation type="submission" date="2020-08" db="EMBL/GenBank/DDBJ databases">
        <title>Genomic Encyclopedia of Type Strains, Phase IV (KMG-IV): sequencing the most valuable type-strain genomes for metagenomic binning, comparative biology and taxonomic classification.</title>
        <authorList>
            <person name="Goeker M."/>
        </authorList>
    </citation>
    <scope>NUCLEOTIDE SEQUENCE [LARGE SCALE GENOMIC DNA]</scope>
    <source>
        <strain evidence="2 3">DSM 27057</strain>
    </source>
</reference>
<sequence length="178" mass="17715">MKLIRGLLVASAALTLAPVAMAQQANTASATHALVVGAMTYDLQGGEVGKIDSISGEIIVIDTGIHKAALPKTAFGSGPKGPTVSMTKVQIDDQVTAASQKAAAALEAAMTSGAEVKGKAGTVIGTIKEVKGDQVLIERASGPVSLTKKAFGLGANGLFISLTAAELDAAAKKATAST</sequence>
<evidence type="ECO:0000256" key="1">
    <source>
        <dbReference type="SAM" id="SignalP"/>
    </source>
</evidence>
<dbReference type="EMBL" id="JACIDX010000020">
    <property type="protein sequence ID" value="MBB3957246.1"/>
    <property type="molecule type" value="Genomic_DNA"/>
</dbReference>
<dbReference type="RefSeq" id="WP_183628350.1">
    <property type="nucleotide sequence ID" value="NZ_JACIDX010000020.1"/>
</dbReference>
<proteinExistence type="predicted"/>
<evidence type="ECO:0000313" key="2">
    <source>
        <dbReference type="EMBL" id="MBB3957246.1"/>
    </source>
</evidence>
<protein>
    <recommendedName>
        <fullName evidence="4">PRC-barrel domain-containing protein</fullName>
    </recommendedName>
</protein>
<organism evidence="2 3">
    <name type="scientific">Novosphingobium sediminicola</name>
    <dbReference type="NCBI Taxonomy" id="563162"/>
    <lineage>
        <taxon>Bacteria</taxon>
        <taxon>Pseudomonadati</taxon>
        <taxon>Pseudomonadota</taxon>
        <taxon>Alphaproteobacteria</taxon>
        <taxon>Sphingomonadales</taxon>
        <taxon>Sphingomonadaceae</taxon>
        <taxon>Novosphingobium</taxon>
    </lineage>
</organism>
<keyword evidence="3" id="KW-1185">Reference proteome</keyword>
<dbReference type="Proteomes" id="UP000548867">
    <property type="component" value="Unassembled WGS sequence"/>
</dbReference>
<dbReference type="AlphaFoldDB" id="A0A7W6CQD0"/>
<feature type="signal peptide" evidence="1">
    <location>
        <begin position="1"/>
        <end position="22"/>
    </location>
</feature>
<keyword evidence="1" id="KW-0732">Signal</keyword>
<feature type="chain" id="PRO_5031231971" description="PRC-barrel domain-containing protein" evidence="1">
    <location>
        <begin position="23"/>
        <end position="178"/>
    </location>
</feature>